<keyword evidence="5" id="KW-1185">Reference proteome</keyword>
<dbReference type="PROSITE" id="PS51371">
    <property type="entry name" value="CBS"/>
    <property type="match status" value="2"/>
</dbReference>
<evidence type="ECO:0000259" key="3">
    <source>
        <dbReference type="PROSITE" id="PS51371"/>
    </source>
</evidence>
<comment type="caution">
    <text evidence="4">The sequence shown here is derived from an EMBL/GenBank/DDBJ whole genome shotgun (WGS) entry which is preliminary data.</text>
</comment>
<evidence type="ECO:0000313" key="4">
    <source>
        <dbReference type="EMBL" id="GAA1525480.1"/>
    </source>
</evidence>
<evidence type="ECO:0000256" key="1">
    <source>
        <dbReference type="ARBA" id="ARBA00023122"/>
    </source>
</evidence>
<dbReference type="SMART" id="SM00116">
    <property type="entry name" value="CBS"/>
    <property type="match status" value="2"/>
</dbReference>
<evidence type="ECO:0000313" key="5">
    <source>
        <dbReference type="Proteomes" id="UP001501470"/>
    </source>
</evidence>
<dbReference type="PANTHER" id="PTHR43080:SF2">
    <property type="entry name" value="CBS DOMAIN-CONTAINING PROTEIN"/>
    <property type="match status" value="1"/>
</dbReference>
<dbReference type="InterPro" id="IPR046342">
    <property type="entry name" value="CBS_dom_sf"/>
</dbReference>
<gene>
    <name evidence="4" type="ORF">GCM10009827_047740</name>
</gene>
<dbReference type="Gene3D" id="3.10.580.10">
    <property type="entry name" value="CBS-domain"/>
    <property type="match status" value="1"/>
</dbReference>
<accession>A0ABN2ARH8</accession>
<reference evidence="4 5" key="1">
    <citation type="journal article" date="2019" name="Int. J. Syst. Evol. Microbiol.">
        <title>The Global Catalogue of Microorganisms (GCM) 10K type strain sequencing project: providing services to taxonomists for standard genome sequencing and annotation.</title>
        <authorList>
            <consortium name="The Broad Institute Genomics Platform"/>
            <consortium name="The Broad Institute Genome Sequencing Center for Infectious Disease"/>
            <person name="Wu L."/>
            <person name="Ma J."/>
        </authorList>
    </citation>
    <scope>NUCLEOTIDE SEQUENCE [LARGE SCALE GENOMIC DNA]</scope>
    <source>
        <strain evidence="4 5">JCM 15933</strain>
    </source>
</reference>
<evidence type="ECO:0000256" key="2">
    <source>
        <dbReference type="PROSITE-ProRule" id="PRU00703"/>
    </source>
</evidence>
<feature type="domain" description="CBS" evidence="3">
    <location>
        <begin position="9"/>
        <end position="65"/>
    </location>
</feature>
<organism evidence="4 5">
    <name type="scientific">Dactylosporangium maewongense</name>
    <dbReference type="NCBI Taxonomy" id="634393"/>
    <lineage>
        <taxon>Bacteria</taxon>
        <taxon>Bacillati</taxon>
        <taxon>Actinomycetota</taxon>
        <taxon>Actinomycetes</taxon>
        <taxon>Micromonosporales</taxon>
        <taxon>Micromonosporaceae</taxon>
        <taxon>Dactylosporangium</taxon>
    </lineage>
</organism>
<proteinExistence type="predicted"/>
<dbReference type="Proteomes" id="UP001501470">
    <property type="component" value="Unassembled WGS sequence"/>
</dbReference>
<sequence length="139" mass="14253">MGQQVKNIMTSAPLTIDVDAPITAAAELMRDADIGALVVTATSGVRGVLTDRDVTVRVVATGADPATTAVGDVVAPDLVAVSPHDDVDTATELMRTNALRRLPVLDGDNLVGIVSLGDLAIDRDPTSPLADISSEAPNN</sequence>
<dbReference type="Pfam" id="PF00571">
    <property type="entry name" value="CBS"/>
    <property type="match status" value="2"/>
</dbReference>
<dbReference type="InterPro" id="IPR051257">
    <property type="entry name" value="Diverse_CBS-Domain"/>
</dbReference>
<dbReference type="SUPFAM" id="SSF54631">
    <property type="entry name" value="CBS-domain pair"/>
    <property type="match status" value="1"/>
</dbReference>
<dbReference type="InterPro" id="IPR000644">
    <property type="entry name" value="CBS_dom"/>
</dbReference>
<name>A0ABN2ARH8_9ACTN</name>
<dbReference type="EMBL" id="BAAAQD010000009">
    <property type="protein sequence ID" value="GAA1525480.1"/>
    <property type="molecule type" value="Genomic_DNA"/>
</dbReference>
<protein>
    <submittedName>
        <fullName evidence="4">CBS domain-containing protein</fullName>
    </submittedName>
</protein>
<keyword evidence="1 2" id="KW-0129">CBS domain</keyword>
<dbReference type="PANTHER" id="PTHR43080">
    <property type="entry name" value="CBS DOMAIN-CONTAINING PROTEIN CBSX3, MITOCHONDRIAL"/>
    <property type="match status" value="1"/>
</dbReference>
<feature type="domain" description="CBS" evidence="3">
    <location>
        <begin position="74"/>
        <end position="132"/>
    </location>
</feature>